<evidence type="ECO:0000313" key="2">
    <source>
        <dbReference type="Proteomes" id="UP000054248"/>
    </source>
</evidence>
<gene>
    <name evidence="1" type="ORF">M407DRAFT_247001</name>
</gene>
<dbReference type="Proteomes" id="UP000054248">
    <property type="component" value="Unassembled WGS sequence"/>
</dbReference>
<sequence length="186" mass="20908">IFRLPHRIRMKSWRNNKASVGVGSIRLNPARNVAAEQYIYERIVAKFTQDCETYQRSLACLQRIKYRSQAAAAVRWLDVTVPKAGEGSAKVPLALIRDVLASVAKLHLLRLYGLGEILPKDLRKGCLQYLKAYRGAPGSLKGRGEFPAVIELGYFEEVRLGMGRSSVPWPDIIRDLPTNFPSLKTL</sequence>
<reference evidence="2" key="2">
    <citation type="submission" date="2015-01" db="EMBL/GenBank/DDBJ databases">
        <title>Evolutionary Origins and Diversification of the Mycorrhizal Mutualists.</title>
        <authorList>
            <consortium name="DOE Joint Genome Institute"/>
            <consortium name="Mycorrhizal Genomics Consortium"/>
            <person name="Kohler A."/>
            <person name="Kuo A."/>
            <person name="Nagy L.G."/>
            <person name="Floudas D."/>
            <person name="Copeland A."/>
            <person name="Barry K.W."/>
            <person name="Cichocki N."/>
            <person name="Veneault-Fourrey C."/>
            <person name="LaButti K."/>
            <person name="Lindquist E.A."/>
            <person name="Lipzen A."/>
            <person name="Lundell T."/>
            <person name="Morin E."/>
            <person name="Murat C."/>
            <person name="Riley R."/>
            <person name="Ohm R."/>
            <person name="Sun H."/>
            <person name="Tunlid A."/>
            <person name="Henrissat B."/>
            <person name="Grigoriev I.V."/>
            <person name="Hibbett D.S."/>
            <person name="Martin F."/>
        </authorList>
    </citation>
    <scope>NUCLEOTIDE SEQUENCE [LARGE SCALE GENOMIC DNA]</scope>
    <source>
        <strain evidence="2">MUT 4182</strain>
    </source>
</reference>
<dbReference type="EMBL" id="KN823584">
    <property type="protein sequence ID" value="KIO16369.1"/>
    <property type="molecule type" value="Genomic_DNA"/>
</dbReference>
<proteinExistence type="predicted"/>
<name>A0A0C3Q233_9AGAM</name>
<feature type="non-terminal residue" evidence="1">
    <location>
        <position position="186"/>
    </location>
</feature>
<keyword evidence="2" id="KW-1185">Reference proteome</keyword>
<evidence type="ECO:0000313" key="1">
    <source>
        <dbReference type="EMBL" id="KIO16369.1"/>
    </source>
</evidence>
<protein>
    <submittedName>
        <fullName evidence="1">Uncharacterized protein</fullName>
    </submittedName>
</protein>
<reference evidence="1 2" key="1">
    <citation type="submission" date="2014-04" db="EMBL/GenBank/DDBJ databases">
        <authorList>
            <consortium name="DOE Joint Genome Institute"/>
            <person name="Kuo A."/>
            <person name="Girlanda M."/>
            <person name="Perotto S."/>
            <person name="Kohler A."/>
            <person name="Nagy L.G."/>
            <person name="Floudas D."/>
            <person name="Copeland A."/>
            <person name="Barry K.W."/>
            <person name="Cichocki N."/>
            <person name="Veneault-Fourrey C."/>
            <person name="LaButti K."/>
            <person name="Lindquist E.A."/>
            <person name="Lipzen A."/>
            <person name="Lundell T."/>
            <person name="Morin E."/>
            <person name="Murat C."/>
            <person name="Sun H."/>
            <person name="Tunlid A."/>
            <person name="Henrissat B."/>
            <person name="Grigoriev I.V."/>
            <person name="Hibbett D.S."/>
            <person name="Martin F."/>
            <person name="Nordberg H.P."/>
            <person name="Cantor M.N."/>
            <person name="Hua S.X."/>
        </authorList>
    </citation>
    <scope>NUCLEOTIDE SEQUENCE [LARGE SCALE GENOMIC DNA]</scope>
    <source>
        <strain evidence="1 2">MUT 4182</strain>
    </source>
</reference>
<dbReference type="HOGENOM" id="CLU_1457864_0_0_1"/>
<accession>A0A0C3Q233</accession>
<feature type="non-terminal residue" evidence="1">
    <location>
        <position position="1"/>
    </location>
</feature>
<dbReference type="OrthoDB" id="3203990at2759"/>
<dbReference type="AlphaFoldDB" id="A0A0C3Q233"/>
<organism evidence="1 2">
    <name type="scientific">Tulasnella calospora MUT 4182</name>
    <dbReference type="NCBI Taxonomy" id="1051891"/>
    <lineage>
        <taxon>Eukaryota</taxon>
        <taxon>Fungi</taxon>
        <taxon>Dikarya</taxon>
        <taxon>Basidiomycota</taxon>
        <taxon>Agaricomycotina</taxon>
        <taxon>Agaricomycetes</taxon>
        <taxon>Cantharellales</taxon>
        <taxon>Tulasnellaceae</taxon>
        <taxon>Tulasnella</taxon>
    </lineage>
</organism>